<evidence type="ECO:0000259" key="8">
    <source>
        <dbReference type="Pfam" id="PF02714"/>
    </source>
</evidence>
<evidence type="ECO:0000259" key="10">
    <source>
        <dbReference type="Pfam" id="PF14703"/>
    </source>
</evidence>
<evidence type="ECO:0000313" key="12">
    <source>
        <dbReference type="EnsemblPlants" id="Pp3c1_13840V3.1"/>
    </source>
</evidence>
<dbReference type="EMBL" id="ABEU02000001">
    <property type="protein sequence ID" value="PNR62208.1"/>
    <property type="molecule type" value="Genomic_DNA"/>
</dbReference>
<feature type="transmembrane region" description="Helical" evidence="7">
    <location>
        <begin position="652"/>
        <end position="673"/>
    </location>
</feature>
<reference evidence="11 13" key="1">
    <citation type="journal article" date="2008" name="Science">
        <title>The Physcomitrella genome reveals evolutionary insights into the conquest of land by plants.</title>
        <authorList>
            <person name="Rensing S."/>
            <person name="Lang D."/>
            <person name="Zimmer A."/>
            <person name="Terry A."/>
            <person name="Salamov A."/>
            <person name="Shapiro H."/>
            <person name="Nishiyama T."/>
            <person name="Perroud P.-F."/>
            <person name="Lindquist E."/>
            <person name="Kamisugi Y."/>
            <person name="Tanahashi T."/>
            <person name="Sakakibara K."/>
            <person name="Fujita T."/>
            <person name="Oishi K."/>
            <person name="Shin-I T."/>
            <person name="Kuroki Y."/>
            <person name="Toyoda A."/>
            <person name="Suzuki Y."/>
            <person name="Hashimoto A."/>
            <person name="Yamaguchi K."/>
            <person name="Sugano A."/>
            <person name="Kohara Y."/>
            <person name="Fujiyama A."/>
            <person name="Anterola A."/>
            <person name="Aoki S."/>
            <person name="Ashton N."/>
            <person name="Barbazuk W.B."/>
            <person name="Barker E."/>
            <person name="Bennetzen J."/>
            <person name="Bezanilla M."/>
            <person name="Blankenship R."/>
            <person name="Cho S.H."/>
            <person name="Dutcher S."/>
            <person name="Estelle M."/>
            <person name="Fawcett J.A."/>
            <person name="Gundlach H."/>
            <person name="Hanada K."/>
            <person name="Heyl A."/>
            <person name="Hicks K.A."/>
            <person name="Hugh J."/>
            <person name="Lohr M."/>
            <person name="Mayer K."/>
            <person name="Melkozernov A."/>
            <person name="Murata T."/>
            <person name="Nelson D."/>
            <person name="Pils B."/>
            <person name="Prigge M."/>
            <person name="Reiss B."/>
            <person name="Renner T."/>
            <person name="Rombauts S."/>
            <person name="Rushton P."/>
            <person name="Sanderfoot A."/>
            <person name="Schween G."/>
            <person name="Shiu S.-H."/>
            <person name="Stueber K."/>
            <person name="Theodoulou F.L."/>
            <person name="Tu H."/>
            <person name="Van de Peer Y."/>
            <person name="Verrier P.J."/>
            <person name="Waters E."/>
            <person name="Wood A."/>
            <person name="Yang L."/>
            <person name="Cove D."/>
            <person name="Cuming A."/>
            <person name="Hasebe M."/>
            <person name="Lucas S."/>
            <person name="Mishler D.B."/>
            <person name="Reski R."/>
            <person name="Grigoriev I."/>
            <person name="Quatrano R.S."/>
            <person name="Boore J.L."/>
        </authorList>
    </citation>
    <scope>NUCLEOTIDE SEQUENCE [LARGE SCALE GENOMIC DNA]</scope>
    <source>
        <strain evidence="12 13">cv. Gransden 2004</strain>
    </source>
</reference>
<dbReference type="EnsemblPlants" id="Pp3c1_13840V3.2">
    <property type="protein sequence ID" value="Pp3c1_13840V3.2"/>
    <property type="gene ID" value="Pp3c1_13840"/>
</dbReference>
<feature type="transmembrane region" description="Helical" evidence="7">
    <location>
        <begin position="146"/>
        <end position="165"/>
    </location>
</feature>
<feature type="transmembrane region" description="Helical" evidence="7">
    <location>
        <begin position="6"/>
        <end position="28"/>
    </location>
</feature>
<feature type="domain" description="CSC1/OSCA1-like 7TM region" evidence="8">
    <location>
        <begin position="368"/>
        <end position="644"/>
    </location>
</feature>
<feature type="transmembrane region" description="Helical" evidence="7">
    <location>
        <begin position="420"/>
        <end position="440"/>
    </location>
</feature>
<evidence type="ECO:0000256" key="6">
    <source>
        <dbReference type="ARBA" id="ARBA00023136"/>
    </source>
</evidence>
<feature type="transmembrane region" description="Helical" evidence="7">
    <location>
        <begin position="368"/>
        <end position="391"/>
    </location>
</feature>
<feature type="domain" description="CSC1/OSCA1-like cytosolic" evidence="10">
    <location>
        <begin position="188"/>
        <end position="355"/>
    </location>
</feature>
<proteinExistence type="inferred from homology"/>
<dbReference type="KEGG" id="ppp:112279031"/>
<name>A9SJW4_PHYPA</name>
<dbReference type="InterPro" id="IPR032880">
    <property type="entry name" value="CSC1/OSCA1-like_N"/>
</dbReference>
<keyword evidence="4 7" id="KW-0812">Transmembrane</keyword>
<gene>
    <name evidence="12" type="primary">LOC112279031</name>
    <name evidence="11" type="ORF">PHYPA_000632</name>
</gene>
<reference evidence="12" key="3">
    <citation type="submission" date="2020-12" db="UniProtKB">
        <authorList>
            <consortium name="EnsemblPlants"/>
        </authorList>
    </citation>
    <scope>IDENTIFICATION</scope>
</reference>
<dbReference type="PaxDb" id="3218-PP1S86_71V6.1"/>
<evidence type="ECO:0000256" key="4">
    <source>
        <dbReference type="ARBA" id="ARBA00022692"/>
    </source>
</evidence>
<dbReference type="InterPro" id="IPR027815">
    <property type="entry name" value="CSC1/OSCA1-like_cyt"/>
</dbReference>
<evidence type="ECO:0000256" key="7">
    <source>
        <dbReference type="SAM" id="Phobius"/>
    </source>
</evidence>
<dbReference type="AlphaFoldDB" id="A9SJW4"/>
<feature type="transmembrane region" description="Helical" evidence="7">
    <location>
        <begin position="629"/>
        <end position="646"/>
    </location>
</feature>
<keyword evidence="13" id="KW-1185">Reference proteome</keyword>
<evidence type="ECO:0000256" key="1">
    <source>
        <dbReference type="ARBA" id="ARBA00004141"/>
    </source>
</evidence>
<keyword evidence="6 7" id="KW-0472">Membrane</keyword>
<dbReference type="Pfam" id="PF14703">
    <property type="entry name" value="PHM7_cyt"/>
    <property type="match status" value="1"/>
</dbReference>
<dbReference type="GO" id="GO:0005227">
    <property type="term" value="F:calcium-activated cation channel activity"/>
    <property type="evidence" value="ECO:0000318"/>
    <property type="project" value="GO_Central"/>
</dbReference>
<dbReference type="RefSeq" id="XP_024368843.1">
    <property type="nucleotide sequence ID" value="XM_024513075.2"/>
</dbReference>
<dbReference type="OrthoDB" id="1689567at2759"/>
<dbReference type="Gramene" id="Pp3c1_13840V3.1">
    <property type="protein sequence ID" value="Pp3c1_13840V3.1"/>
    <property type="gene ID" value="Pp3c1_13840"/>
</dbReference>
<keyword evidence="5 7" id="KW-1133">Transmembrane helix</keyword>
<dbReference type="eggNOG" id="KOG1134">
    <property type="taxonomic scope" value="Eukaryota"/>
</dbReference>
<evidence type="ECO:0000256" key="3">
    <source>
        <dbReference type="ARBA" id="ARBA00022448"/>
    </source>
</evidence>
<dbReference type="Gramene" id="Pp3c1_13840V3.2">
    <property type="protein sequence ID" value="Pp3c1_13840V3.2"/>
    <property type="gene ID" value="Pp3c1_13840"/>
</dbReference>
<dbReference type="GeneID" id="112279031"/>
<dbReference type="GO" id="GO:0005886">
    <property type="term" value="C:plasma membrane"/>
    <property type="evidence" value="ECO:0000318"/>
    <property type="project" value="GO_Central"/>
</dbReference>
<comment type="subcellular location">
    <subcellularLocation>
        <location evidence="1">Membrane</location>
        <topology evidence="1">Multi-pass membrane protein</topology>
    </subcellularLocation>
</comment>
<dbReference type="InterPro" id="IPR003864">
    <property type="entry name" value="CSC1/OSCA1-like_7TM"/>
</dbReference>
<dbReference type="FunCoup" id="A9SJW4">
    <property type="interactions" value="844"/>
</dbReference>
<feature type="transmembrane region" description="Helical" evidence="7">
    <location>
        <begin position="83"/>
        <end position="107"/>
    </location>
</feature>
<dbReference type="Proteomes" id="UP000006727">
    <property type="component" value="Chromosome 1"/>
</dbReference>
<reference evidence="11 13" key="2">
    <citation type="journal article" date="2018" name="Plant J.">
        <title>The Physcomitrella patens chromosome-scale assembly reveals moss genome structure and evolution.</title>
        <authorList>
            <person name="Lang D."/>
            <person name="Ullrich K.K."/>
            <person name="Murat F."/>
            <person name="Fuchs J."/>
            <person name="Jenkins J."/>
            <person name="Haas F.B."/>
            <person name="Piednoel M."/>
            <person name="Gundlach H."/>
            <person name="Van Bel M."/>
            <person name="Meyberg R."/>
            <person name="Vives C."/>
            <person name="Morata J."/>
            <person name="Symeonidi A."/>
            <person name="Hiss M."/>
            <person name="Muchero W."/>
            <person name="Kamisugi Y."/>
            <person name="Saleh O."/>
            <person name="Blanc G."/>
            <person name="Decker E.L."/>
            <person name="van Gessel N."/>
            <person name="Grimwood J."/>
            <person name="Hayes R.D."/>
            <person name="Graham S.W."/>
            <person name="Gunter L.E."/>
            <person name="McDaniel S.F."/>
            <person name="Hoernstein S.N.W."/>
            <person name="Larsson A."/>
            <person name="Li F.W."/>
            <person name="Perroud P.F."/>
            <person name="Phillips J."/>
            <person name="Ranjan P."/>
            <person name="Rokshar D.S."/>
            <person name="Rothfels C.J."/>
            <person name="Schneider L."/>
            <person name="Shu S."/>
            <person name="Stevenson D.W."/>
            <person name="Thummler F."/>
            <person name="Tillich M."/>
            <person name="Villarreal Aguilar J.C."/>
            <person name="Widiez T."/>
            <person name="Wong G.K."/>
            <person name="Wymore A."/>
            <person name="Zhang Y."/>
            <person name="Zimmer A.D."/>
            <person name="Quatrano R.S."/>
            <person name="Mayer K.F.X."/>
            <person name="Goodstein D."/>
            <person name="Casacuberta J.M."/>
            <person name="Vandepoele K."/>
            <person name="Reski R."/>
            <person name="Cuming A.C."/>
            <person name="Tuskan G.A."/>
            <person name="Maumus F."/>
            <person name="Salse J."/>
            <person name="Schmutz J."/>
            <person name="Rensing S.A."/>
        </authorList>
    </citation>
    <scope>NUCLEOTIDE SEQUENCE [LARGE SCALE GENOMIC DNA]</scope>
    <source>
        <strain evidence="12 13">cv. Gransden 2004</strain>
    </source>
</reference>
<protein>
    <submittedName>
        <fullName evidence="11 12">Uncharacterized protein</fullName>
    </submittedName>
</protein>
<sequence length="749" mass="84864">MTATGAFITSLLTSFAVFCGLLAAFAVLSKLKVNYNIYYPSRMISGLGPTGFAKKQNPLEWMKEAIMTSEEELVRIAGLDATIYLNFFVAVLEIFAYSSLFCIPVLIPIAAKSHHNEEAYRLDPNQTYAGFDNLAMGNVEEGTTKLWAFLVGTYWVSFVTYYVLAKHYKKMIHLRGKEQAYEKAAPQQFTCLVRDIPPVPKGMTRLEQVNSFFKKIHPDTYETCMVVTNIKRLLKIWLKYEAAKKNLEHAEAVCEEPKSTATREVTRPKHKLYFFGLIGPEVDSINFYREKVRELGRLVEVEQQRTLKEEQLGAAFIFFNNRRAAAEASQAVHAPYAMQWQVFPAPEPREVVWQNLAIPVYQRMVRQGVVYCMVFMTVLFYMIPIALISSFTSLENLIRVLPFLKVVVNYPPINTVLQAYLPQLALLVFMNLLPSLLMLLSRLEGIPSQSHLVRAASGKYFYFIVFNVFLGVTLFGTVFSSIAGFKELRNSKNFSVSSVVTLFGSRLPPVAAYFITYVALQNFIGYGLELSRVVPLAIYHLKRRFLIKTQKELDAAWAPPAFTYHTLVPTDILILMISMAYAVIAPLILVFALLYFAIGYVVLRNQALKVYVPAFESGGRMWPHIHTRIVVALFVGQITMIGYFGIKKFPYAVLVILLPLITIIFATMCRINYYPSFRVTSLAIAVEDVKESPPLRKIIEVYTPSCLLNVETICEDSDKFEDAQSSIGSRSMSRSNSVVQTCTEEFHAL</sequence>
<dbReference type="HOGENOM" id="CLU_002458_7_1_1"/>
<accession>A9SJW4</accession>
<feature type="transmembrane region" description="Helical" evidence="7">
    <location>
        <begin position="572"/>
        <end position="603"/>
    </location>
</feature>
<organism evidence="11">
    <name type="scientific">Physcomitrium patens</name>
    <name type="common">Spreading-leaved earth moss</name>
    <name type="synonym">Physcomitrella patens</name>
    <dbReference type="NCBI Taxonomy" id="3218"/>
    <lineage>
        <taxon>Eukaryota</taxon>
        <taxon>Viridiplantae</taxon>
        <taxon>Streptophyta</taxon>
        <taxon>Embryophyta</taxon>
        <taxon>Bryophyta</taxon>
        <taxon>Bryophytina</taxon>
        <taxon>Bryopsida</taxon>
        <taxon>Funariidae</taxon>
        <taxon>Funariales</taxon>
        <taxon>Funariaceae</taxon>
        <taxon>Physcomitrium</taxon>
    </lineage>
</organism>
<feature type="domain" description="CSC1/OSCA1-like N-terminal transmembrane" evidence="9">
    <location>
        <begin position="6"/>
        <end position="166"/>
    </location>
</feature>
<evidence type="ECO:0000256" key="2">
    <source>
        <dbReference type="ARBA" id="ARBA00007779"/>
    </source>
</evidence>
<dbReference type="PANTHER" id="PTHR13018">
    <property type="entry name" value="PROBABLE MEMBRANE PROTEIN DUF221-RELATED"/>
    <property type="match status" value="1"/>
</dbReference>
<comment type="similarity">
    <text evidence="2">Belongs to the CSC1 (TC 1.A.17) family.</text>
</comment>
<evidence type="ECO:0000313" key="11">
    <source>
        <dbReference type="EMBL" id="PNR62208.1"/>
    </source>
</evidence>
<dbReference type="Pfam" id="PF13967">
    <property type="entry name" value="RSN1_TM"/>
    <property type="match status" value="1"/>
</dbReference>
<keyword evidence="3" id="KW-0813">Transport</keyword>
<evidence type="ECO:0000259" key="9">
    <source>
        <dbReference type="Pfam" id="PF13967"/>
    </source>
</evidence>
<dbReference type="PANTHER" id="PTHR13018:SF100">
    <property type="entry name" value="CSC1-LIKE PROTEIN ERD4"/>
    <property type="match status" value="1"/>
</dbReference>
<dbReference type="InterPro" id="IPR045122">
    <property type="entry name" value="Csc1-like"/>
</dbReference>
<evidence type="ECO:0000313" key="13">
    <source>
        <dbReference type="Proteomes" id="UP000006727"/>
    </source>
</evidence>
<dbReference type="OMA" id="HEERAIT"/>
<evidence type="ECO:0000256" key="5">
    <source>
        <dbReference type="ARBA" id="ARBA00022989"/>
    </source>
</evidence>
<dbReference type="EnsemblPlants" id="Pp3c1_13840V3.1">
    <property type="protein sequence ID" value="Pp3c1_13840V3.1"/>
    <property type="gene ID" value="Pp3c1_13840"/>
</dbReference>
<feature type="transmembrane region" description="Helical" evidence="7">
    <location>
        <begin position="460"/>
        <end position="485"/>
    </location>
</feature>
<dbReference type="Pfam" id="PF02714">
    <property type="entry name" value="RSN1_7TM"/>
    <property type="match status" value="1"/>
</dbReference>